<evidence type="ECO:0000256" key="1">
    <source>
        <dbReference type="SAM" id="Phobius"/>
    </source>
</evidence>
<proteinExistence type="predicted"/>
<sequence length="77" mass="8268">MSKVVIIALLIIFGAIIYETLFPKSEEGFQVMKNQCGVGIQSCPAGTRCINGYCYSNAPPSFPPVTDLPVLPAGRAY</sequence>
<name>A0A6C0IEA0_9ZZZZ</name>
<keyword evidence="1" id="KW-1133">Transmembrane helix</keyword>
<keyword evidence="1" id="KW-0812">Transmembrane</keyword>
<accession>A0A6C0IEA0</accession>
<protein>
    <submittedName>
        <fullName evidence="2">Uncharacterized protein</fullName>
    </submittedName>
</protein>
<organism evidence="2">
    <name type="scientific">viral metagenome</name>
    <dbReference type="NCBI Taxonomy" id="1070528"/>
    <lineage>
        <taxon>unclassified sequences</taxon>
        <taxon>metagenomes</taxon>
        <taxon>organismal metagenomes</taxon>
    </lineage>
</organism>
<dbReference type="AlphaFoldDB" id="A0A6C0IEA0"/>
<dbReference type="EMBL" id="MN740152">
    <property type="protein sequence ID" value="QHT89843.1"/>
    <property type="molecule type" value="Genomic_DNA"/>
</dbReference>
<feature type="transmembrane region" description="Helical" evidence="1">
    <location>
        <begin position="6"/>
        <end position="23"/>
    </location>
</feature>
<reference evidence="2" key="1">
    <citation type="journal article" date="2020" name="Nature">
        <title>Giant virus diversity and host interactions through global metagenomics.</title>
        <authorList>
            <person name="Schulz F."/>
            <person name="Roux S."/>
            <person name="Paez-Espino D."/>
            <person name="Jungbluth S."/>
            <person name="Walsh D.A."/>
            <person name="Denef V.J."/>
            <person name="McMahon K.D."/>
            <person name="Konstantinidis K.T."/>
            <person name="Eloe-Fadrosh E.A."/>
            <person name="Kyrpides N.C."/>
            <person name="Woyke T."/>
        </authorList>
    </citation>
    <scope>NUCLEOTIDE SEQUENCE</scope>
    <source>
        <strain evidence="2">GVMAG-M-3300023184-62</strain>
    </source>
</reference>
<evidence type="ECO:0000313" key="2">
    <source>
        <dbReference type="EMBL" id="QHT89843.1"/>
    </source>
</evidence>
<keyword evidence="1" id="KW-0472">Membrane</keyword>